<name>D7FZ65_ECTSI</name>
<dbReference type="EMBL" id="FN648548">
    <property type="protein sequence ID" value="CBJ32682.1"/>
    <property type="molecule type" value="Genomic_DNA"/>
</dbReference>
<organism evidence="2 3">
    <name type="scientific">Ectocarpus siliculosus</name>
    <name type="common">Brown alga</name>
    <name type="synonym">Conferva siliculosa</name>
    <dbReference type="NCBI Taxonomy" id="2880"/>
    <lineage>
        <taxon>Eukaryota</taxon>
        <taxon>Sar</taxon>
        <taxon>Stramenopiles</taxon>
        <taxon>Ochrophyta</taxon>
        <taxon>PX clade</taxon>
        <taxon>Phaeophyceae</taxon>
        <taxon>Ectocarpales</taxon>
        <taxon>Ectocarpaceae</taxon>
        <taxon>Ectocarpus</taxon>
    </lineage>
</organism>
<reference evidence="2 3" key="1">
    <citation type="journal article" date="2010" name="Nature">
        <title>The Ectocarpus genome and the independent evolution of multicellularity in brown algae.</title>
        <authorList>
            <person name="Cock J.M."/>
            <person name="Sterck L."/>
            <person name="Rouze P."/>
            <person name="Scornet D."/>
            <person name="Allen A.E."/>
            <person name="Amoutzias G."/>
            <person name="Anthouard V."/>
            <person name="Artiguenave F."/>
            <person name="Aury J.M."/>
            <person name="Badger J.H."/>
            <person name="Beszteri B."/>
            <person name="Billiau K."/>
            <person name="Bonnet E."/>
            <person name="Bothwell J.H."/>
            <person name="Bowler C."/>
            <person name="Boyen C."/>
            <person name="Brownlee C."/>
            <person name="Carrano C.J."/>
            <person name="Charrier B."/>
            <person name="Cho G.Y."/>
            <person name="Coelho S.M."/>
            <person name="Collen J."/>
            <person name="Corre E."/>
            <person name="Da Silva C."/>
            <person name="Delage L."/>
            <person name="Delaroque N."/>
            <person name="Dittami S.M."/>
            <person name="Doulbeau S."/>
            <person name="Elias M."/>
            <person name="Farnham G."/>
            <person name="Gachon C.M."/>
            <person name="Gschloessl B."/>
            <person name="Heesch S."/>
            <person name="Jabbari K."/>
            <person name="Jubin C."/>
            <person name="Kawai H."/>
            <person name="Kimura K."/>
            <person name="Kloareg B."/>
            <person name="Kupper F.C."/>
            <person name="Lang D."/>
            <person name="Le Bail A."/>
            <person name="Leblanc C."/>
            <person name="Lerouge P."/>
            <person name="Lohr M."/>
            <person name="Lopez P.J."/>
            <person name="Martens C."/>
            <person name="Maumus F."/>
            <person name="Michel G."/>
            <person name="Miranda-Saavedra D."/>
            <person name="Morales J."/>
            <person name="Moreau H."/>
            <person name="Motomura T."/>
            <person name="Nagasato C."/>
            <person name="Napoli C.A."/>
            <person name="Nelson D.R."/>
            <person name="Nyvall-Collen P."/>
            <person name="Peters A.F."/>
            <person name="Pommier C."/>
            <person name="Potin P."/>
            <person name="Poulain J."/>
            <person name="Quesneville H."/>
            <person name="Read B."/>
            <person name="Rensing S.A."/>
            <person name="Ritter A."/>
            <person name="Rousvoal S."/>
            <person name="Samanta M."/>
            <person name="Samson G."/>
            <person name="Schroeder D.C."/>
            <person name="Segurens B."/>
            <person name="Strittmatter M."/>
            <person name="Tonon T."/>
            <person name="Tregear J.W."/>
            <person name="Valentin K."/>
            <person name="von Dassow P."/>
            <person name="Yamagishi T."/>
            <person name="Van de Peer Y."/>
            <person name="Wincker P."/>
        </authorList>
    </citation>
    <scope>NUCLEOTIDE SEQUENCE [LARGE SCALE GENOMIC DNA]</scope>
    <source>
        <strain evidence="3">Ec32 / CCAP1310/4</strain>
    </source>
</reference>
<feature type="compositionally biased region" description="Low complexity" evidence="1">
    <location>
        <begin position="47"/>
        <end position="63"/>
    </location>
</feature>
<accession>D7FZ65</accession>
<feature type="compositionally biased region" description="Basic residues" evidence="1">
    <location>
        <begin position="112"/>
        <end position="163"/>
    </location>
</feature>
<evidence type="ECO:0000313" key="2">
    <source>
        <dbReference type="EMBL" id="CBJ32682.1"/>
    </source>
</evidence>
<gene>
    <name evidence="2" type="ORF">Esi_0355_0033</name>
</gene>
<feature type="compositionally biased region" description="Acidic residues" evidence="1">
    <location>
        <begin position="192"/>
        <end position="202"/>
    </location>
</feature>
<feature type="region of interest" description="Disordered" evidence="1">
    <location>
        <begin position="14"/>
        <end position="65"/>
    </location>
</feature>
<dbReference type="AlphaFoldDB" id="D7FZ65"/>
<sequence>MDFIEGCINSALEKSAATTGADATTTEDDVKKPPGVDVGSDTKFFDSTTAPPSPTSSQASWASHPWDDDEHWDDYQKYLDHNCVFVEEEGEEVYLFPSVWSVWTRTHPRWYGKARRSGGRRTTTRPNKKRRVPRRVRDKRLRRALRRKRLARSARVGGRRRRSPTSFRGGGDAPEGDQGTGEEAEQGPVQVEEQETGEETGDDPMVSGAQAEPAPPITGGRTKRLRRAARHGDELRPAAHTSTLRHLHPEMEAGCTVYGVETVPGLAKMLTGLTEDPNNDNLLVEDGVYCRRDKLDELESAFSAAYMFNPSHIGVSLNPLDPLNETKVEIGGRELVVKSFNTGKYTLEDGTEIGQWELLETRCGGGVTLDDECRRFVRFLVATYTAMMARGVPFERDGGNMSGGMLWNVDDAITRLESGSFDLDEGDMNLQ</sequence>
<dbReference type="EMBL" id="FN649740">
    <property type="protein sequence ID" value="CBJ32682.1"/>
    <property type="molecule type" value="Genomic_DNA"/>
</dbReference>
<keyword evidence="3" id="KW-1185">Reference proteome</keyword>
<proteinExistence type="predicted"/>
<feature type="region of interest" description="Disordered" evidence="1">
    <location>
        <begin position="112"/>
        <end position="241"/>
    </location>
</feature>
<evidence type="ECO:0000313" key="3">
    <source>
        <dbReference type="Proteomes" id="UP000002630"/>
    </source>
</evidence>
<protein>
    <submittedName>
        <fullName evidence="2">Uncharacterized protein</fullName>
    </submittedName>
</protein>
<dbReference type="Proteomes" id="UP000002630">
    <property type="component" value="Linkage Group LG15"/>
</dbReference>
<evidence type="ECO:0000256" key="1">
    <source>
        <dbReference type="SAM" id="MobiDB-lite"/>
    </source>
</evidence>
<dbReference type="InParanoid" id="D7FZ65"/>